<feature type="transmembrane region" description="Helical" evidence="1">
    <location>
        <begin position="236"/>
        <end position="253"/>
    </location>
</feature>
<evidence type="ECO:0000313" key="3">
    <source>
        <dbReference type="Proteomes" id="UP000663828"/>
    </source>
</evidence>
<gene>
    <name evidence="2" type="ORF">XAT740_LOCUS49599</name>
</gene>
<organism evidence="2 3">
    <name type="scientific">Adineta ricciae</name>
    <name type="common">Rotifer</name>
    <dbReference type="NCBI Taxonomy" id="249248"/>
    <lineage>
        <taxon>Eukaryota</taxon>
        <taxon>Metazoa</taxon>
        <taxon>Spiralia</taxon>
        <taxon>Gnathifera</taxon>
        <taxon>Rotifera</taxon>
        <taxon>Eurotatoria</taxon>
        <taxon>Bdelloidea</taxon>
        <taxon>Adinetida</taxon>
        <taxon>Adinetidae</taxon>
        <taxon>Adineta</taxon>
    </lineage>
</organism>
<feature type="transmembrane region" description="Helical" evidence="1">
    <location>
        <begin position="289"/>
        <end position="317"/>
    </location>
</feature>
<keyword evidence="1" id="KW-1133">Transmembrane helix</keyword>
<keyword evidence="3" id="KW-1185">Reference proteome</keyword>
<feature type="transmembrane region" description="Helical" evidence="1">
    <location>
        <begin position="159"/>
        <end position="181"/>
    </location>
</feature>
<dbReference type="AlphaFoldDB" id="A0A816C2D3"/>
<feature type="transmembrane region" description="Helical" evidence="1">
    <location>
        <begin position="337"/>
        <end position="356"/>
    </location>
</feature>
<reference evidence="2" key="1">
    <citation type="submission" date="2021-02" db="EMBL/GenBank/DDBJ databases">
        <authorList>
            <person name="Nowell W R."/>
        </authorList>
    </citation>
    <scope>NUCLEOTIDE SEQUENCE</scope>
</reference>
<sequence length="562" mass="65522">MANNQETICCCYRERKKQYEKTKTNKNDTTNIRSIVNAEEYKTEREQFLDYCARKEKSKLDRRELETALRTLIELLKNHLNKSFKGKEFELNIPELENSSYTYEEGINIFINILIQCASNLDEDLDKFKQCLKDTLEKSLKNNEKDLSYITWELNVENIIFYLTSFICAPCCLIGTLICSLKTYISDKKLRSGPKSCCIEFWSHFVYTVCIGLIIFNIIQFYWFNVLPSKANELEIYWPVALIISMKTVLNVYQTSKEYRDRRLSKEDLSFQSLTKMDSFHGNLRSKGYLYYIAYLLVSISASVILGILHSFIPIIYRSTKTNETLRDMNWQVNTIRYSYVAFSCVFYSLLIWMMVESIGNYSLMLWKLKKLFLKTNLFGNISLESGNLLNLYKSDDLEFFVSLFQPIKRKVDPYNLYLSTMTCALVIDGLLILTTVVHLFIYGKSFHLLIILCSIDILILSFSILIFLTIVVFINKLMTTTLVLHLKNIKVNSLSPIMNDGNENGRIRYLNAVIEYMEYETKENAIKLFGLLVIDHKLAIKVVLSVIASFGSQFIAYFKQE</sequence>
<feature type="transmembrane region" description="Helical" evidence="1">
    <location>
        <begin position="449"/>
        <end position="475"/>
    </location>
</feature>
<dbReference type="Proteomes" id="UP000663828">
    <property type="component" value="Unassembled WGS sequence"/>
</dbReference>
<keyword evidence="1" id="KW-0812">Transmembrane</keyword>
<feature type="transmembrane region" description="Helical" evidence="1">
    <location>
        <begin position="201"/>
        <end position="224"/>
    </location>
</feature>
<feature type="transmembrane region" description="Helical" evidence="1">
    <location>
        <begin position="417"/>
        <end position="443"/>
    </location>
</feature>
<evidence type="ECO:0000313" key="2">
    <source>
        <dbReference type="EMBL" id="CAF1616255.1"/>
    </source>
</evidence>
<name>A0A816C2D3_ADIRI</name>
<proteinExistence type="predicted"/>
<comment type="caution">
    <text evidence="2">The sequence shown here is derived from an EMBL/GenBank/DDBJ whole genome shotgun (WGS) entry which is preliminary data.</text>
</comment>
<evidence type="ECO:0000256" key="1">
    <source>
        <dbReference type="SAM" id="Phobius"/>
    </source>
</evidence>
<accession>A0A816C2D3</accession>
<dbReference type="EMBL" id="CAJNOR010007387">
    <property type="protein sequence ID" value="CAF1616255.1"/>
    <property type="molecule type" value="Genomic_DNA"/>
</dbReference>
<keyword evidence="1" id="KW-0472">Membrane</keyword>
<protein>
    <submittedName>
        <fullName evidence="2">Uncharacterized protein</fullName>
    </submittedName>
</protein>